<feature type="transmembrane region" description="Helical" evidence="8">
    <location>
        <begin position="411"/>
        <end position="432"/>
    </location>
</feature>
<feature type="transmembrane region" description="Helical" evidence="8">
    <location>
        <begin position="637"/>
        <end position="658"/>
    </location>
</feature>
<feature type="transmembrane region" description="Helical" evidence="8">
    <location>
        <begin position="513"/>
        <end position="542"/>
    </location>
</feature>
<dbReference type="SUPFAM" id="SSF103473">
    <property type="entry name" value="MFS general substrate transporter"/>
    <property type="match status" value="1"/>
</dbReference>
<comment type="caution">
    <text evidence="9">The sequence shown here is derived from an EMBL/GenBank/DDBJ whole genome shotgun (WGS) entry which is preliminary data.</text>
</comment>
<feature type="compositionally biased region" description="Polar residues" evidence="7">
    <location>
        <begin position="26"/>
        <end position="44"/>
    </location>
</feature>
<feature type="transmembrane region" description="Helical" evidence="8">
    <location>
        <begin position="351"/>
        <end position="370"/>
    </location>
</feature>
<evidence type="ECO:0000256" key="6">
    <source>
        <dbReference type="ARBA" id="ARBA00035399"/>
    </source>
</evidence>
<dbReference type="PANTHER" id="PTHR43791">
    <property type="entry name" value="PERMEASE-RELATED"/>
    <property type="match status" value="1"/>
</dbReference>
<dbReference type="InterPro" id="IPR038340">
    <property type="entry name" value="MRP-L47_sf"/>
</dbReference>
<feature type="transmembrane region" description="Helical" evidence="8">
    <location>
        <begin position="604"/>
        <end position="625"/>
    </location>
</feature>
<dbReference type="FunFam" id="1.20.1250.20:FF:000013">
    <property type="entry name" value="MFS general substrate transporter"/>
    <property type="match status" value="1"/>
</dbReference>
<keyword evidence="5 8" id="KW-0472">Membrane</keyword>
<dbReference type="Gene3D" id="1.20.1250.20">
    <property type="entry name" value="MFS general substrate transporter like domains"/>
    <property type="match status" value="2"/>
</dbReference>
<gene>
    <name evidence="9" type="ORF">D9757_005518</name>
</gene>
<reference evidence="9 10" key="1">
    <citation type="journal article" date="2020" name="ISME J.">
        <title>Uncovering the hidden diversity of litter-decomposition mechanisms in mushroom-forming fungi.</title>
        <authorList>
            <person name="Floudas D."/>
            <person name="Bentzer J."/>
            <person name="Ahren D."/>
            <person name="Johansson T."/>
            <person name="Persson P."/>
            <person name="Tunlid A."/>
        </authorList>
    </citation>
    <scope>NUCLEOTIDE SEQUENCE [LARGE SCALE GENOMIC DNA]</scope>
    <source>
        <strain evidence="9 10">CBS 406.79</strain>
    </source>
</reference>
<feature type="transmembrane region" description="Helical" evidence="8">
    <location>
        <begin position="313"/>
        <end position="330"/>
    </location>
</feature>
<feature type="transmembrane region" description="Helical" evidence="8">
    <location>
        <begin position="579"/>
        <end position="598"/>
    </location>
</feature>
<evidence type="ECO:0000256" key="5">
    <source>
        <dbReference type="ARBA" id="ARBA00023136"/>
    </source>
</evidence>
<feature type="transmembrane region" description="Helical" evidence="8">
    <location>
        <begin position="554"/>
        <end position="572"/>
    </location>
</feature>
<name>A0A8H5HLE6_9AGAR</name>
<evidence type="ECO:0000256" key="7">
    <source>
        <dbReference type="SAM" id="MobiDB-lite"/>
    </source>
</evidence>
<dbReference type="Gene3D" id="6.10.330.20">
    <property type="match status" value="1"/>
</dbReference>
<evidence type="ECO:0000256" key="8">
    <source>
        <dbReference type="SAM" id="Phobius"/>
    </source>
</evidence>
<evidence type="ECO:0000313" key="9">
    <source>
        <dbReference type="EMBL" id="KAF5385636.1"/>
    </source>
</evidence>
<comment type="subcellular location">
    <subcellularLocation>
        <location evidence="1">Membrane</location>
        <topology evidence="1">Multi-pass membrane protein</topology>
    </subcellularLocation>
</comment>
<evidence type="ECO:0000256" key="3">
    <source>
        <dbReference type="ARBA" id="ARBA00022692"/>
    </source>
</evidence>
<dbReference type="InterPro" id="IPR011701">
    <property type="entry name" value="MFS"/>
</dbReference>
<dbReference type="Pfam" id="PF07690">
    <property type="entry name" value="MFS_1"/>
    <property type="match status" value="1"/>
</dbReference>
<feature type="transmembrane region" description="Helical" evidence="8">
    <location>
        <begin position="376"/>
        <end position="399"/>
    </location>
</feature>
<dbReference type="GO" id="GO:0016020">
    <property type="term" value="C:membrane"/>
    <property type="evidence" value="ECO:0007669"/>
    <property type="project" value="UniProtKB-SubCell"/>
</dbReference>
<dbReference type="Pfam" id="PF06984">
    <property type="entry name" value="MRP-L47"/>
    <property type="match status" value="1"/>
</dbReference>
<dbReference type="GO" id="GO:0005761">
    <property type="term" value="C:mitochondrial ribosome"/>
    <property type="evidence" value="ECO:0007669"/>
    <property type="project" value="InterPro"/>
</dbReference>
<feature type="transmembrane region" description="Helical" evidence="8">
    <location>
        <begin position="444"/>
        <end position="466"/>
    </location>
</feature>
<keyword evidence="3 8" id="KW-0812">Transmembrane</keyword>
<evidence type="ECO:0000313" key="10">
    <source>
        <dbReference type="Proteomes" id="UP000518752"/>
    </source>
</evidence>
<sequence>MLSALRRSCGRNPRFLTRNFAEVVPASQTSRSSAPQSTGSSDSGVVTLGNRVPVREDHGLYAFFRKKEPVPGQTSVGEAKYETLGGTPNLETLHSGRSWKASELRLKSFEDLHILWYILLRERNLLASQQEEVRRLGVMRPLQMFNRRTRMCRKSMARIKYIMNERRLAYEGAVQLAEGQKKAHIANIVLQQQLADHKTERQSLVGRQKSARLRLAAQRAAEARVEKQREAGNETVTEVSEVVRAPVVEAVESKAAEAEHTPVAEAEAPPVEKAIKEQAAAPRDKPESATEVTSAGNARIVGLATDLKLSPPAYNTSLALYFVAYVLFEVPANTLRLMQKHYSLKQFDPQFWLPTLTLVWGIVSVCQGLVTNQAGLLGIRFLLGATEAGLFPGVVYVFSVYYVRNDRRARVAIFFGGAALAGAFGGILAFAIGKMEGIGGRRGWQWIFILEGLLTILVSLLAYFIVPSWSYKAKFLTESERKRLLFRLENESDPAHREPFQWKYVKSAFTDRFVWAYAMLFHGYAFVLYSLSLFLPTIIAGLGFQSWQAQLMTVPPNTLAALSIAVTVWLSVRYDRRAIFIIAAAFVAIIGYIILLTARTPGAQYVGVHFAAAGIYTGNALLLSWPGENVAGQTKRAVAVAAQITFGDIGAIAGVLIYRPNFAGHQYRKPHIIAIGYLFFSIVVASYLWFGLSRENKRKEELLLKSPKAQQEASEDSVEERRRLGDRHVLYRYVY</sequence>
<protein>
    <recommendedName>
        <fullName evidence="6">54S ribosomal protein L4, mitochondrial</fullName>
    </recommendedName>
</protein>
<evidence type="ECO:0000256" key="4">
    <source>
        <dbReference type="ARBA" id="ARBA00022989"/>
    </source>
</evidence>
<dbReference type="InterPro" id="IPR010729">
    <property type="entry name" value="Ribosomal_uL29_mit"/>
</dbReference>
<dbReference type="AlphaFoldDB" id="A0A8H5HLE6"/>
<keyword evidence="4 8" id="KW-1133">Transmembrane helix</keyword>
<proteinExistence type="predicted"/>
<dbReference type="InterPro" id="IPR036259">
    <property type="entry name" value="MFS_trans_sf"/>
</dbReference>
<evidence type="ECO:0000256" key="1">
    <source>
        <dbReference type="ARBA" id="ARBA00004141"/>
    </source>
</evidence>
<dbReference type="EMBL" id="JAACJN010000038">
    <property type="protein sequence ID" value="KAF5385636.1"/>
    <property type="molecule type" value="Genomic_DNA"/>
</dbReference>
<dbReference type="GO" id="GO:0003735">
    <property type="term" value="F:structural constituent of ribosome"/>
    <property type="evidence" value="ECO:0007669"/>
    <property type="project" value="InterPro"/>
</dbReference>
<feature type="region of interest" description="Disordered" evidence="7">
    <location>
        <begin position="26"/>
        <end position="47"/>
    </location>
</feature>
<keyword evidence="10" id="KW-1185">Reference proteome</keyword>
<dbReference type="Proteomes" id="UP000518752">
    <property type="component" value="Unassembled WGS sequence"/>
</dbReference>
<dbReference type="GO" id="GO:0006412">
    <property type="term" value="P:translation"/>
    <property type="evidence" value="ECO:0007669"/>
    <property type="project" value="InterPro"/>
</dbReference>
<evidence type="ECO:0000256" key="2">
    <source>
        <dbReference type="ARBA" id="ARBA00022448"/>
    </source>
</evidence>
<feature type="transmembrane region" description="Helical" evidence="8">
    <location>
        <begin position="670"/>
        <end position="690"/>
    </location>
</feature>
<keyword evidence="2" id="KW-0813">Transport</keyword>
<organism evidence="9 10">
    <name type="scientific">Collybiopsis confluens</name>
    <dbReference type="NCBI Taxonomy" id="2823264"/>
    <lineage>
        <taxon>Eukaryota</taxon>
        <taxon>Fungi</taxon>
        <taxon>Dikarya</taxon>
        <taxon>Basidiomycota</taxon>
        <taxon>Agaricomycotina</taxon>
        <taxon>Agaricomycetes</taxon>
        <taxon>Agaricomycetidae</taxon>
        <taxon>Agaricales</taxon>
        <taxon>Marasmiineae</taxon>
        <taxon>Omphalotaceae</taxon>
        <taxon>Collybiopsis</taxon>
    </lineage>
</organism>
<accession>A0A8H5HLE6</accession>
<dbReference type="OrthoDB" id="2962993at2759"/>
<dbReference type="GO" id="GO:0022857">
    <property type="term" value="F:transmembrane transporter activity"/>
    <property type="evidence" value="ECO:0007669"/>
    <property type="project" value="InterPro"/>
</dbReference>
<dbReference type="PANTHER" id="PTHR43791:SF22">
    <property type="entry name" value="TRANSPORTER, PUTATIVE (AFU_ORTHOLOGUE AFUA_6G11320)-RELATED"/>
    <property type="match status" value="1"/>
</dbReference>